<evidence type="ECO:0000313" key="1">
    <source>
        <dbReference type="EMBL" id="OEJ74975.1"/>
    </source>
</evidence>
<name>A0A1E5QJX4_9CYAN</name>
<protein>
    <submittedName>
        <fullName evidence="1">Uncharacterized protein</fullName>
    </submittedName>
</protein>
<gene>
    <name evidence="1" type="ORF">BH720_11580</name>
</gene>
<comment type="caution">
    <text evidence="1">The sequence shown here is derived from an EMBL/GenBank/DDBJ whole genome shotgun (WGS) entry which is preliminary data.</text>
</comment>
<proteinExistence type="predicted"/>
<dbReference type="AlphaFoldDB" id="A0A1E5QJX4"/>
<sequence>MLALGSSFALQFNLPHFFSLSYLDELGAIAQLPLGVALMVLTLLDFSTLADLELWLANLEQ</sequence>
<accession>A0A1E5QJX4</accession>
<organism evidence="1">
    <name type="scientific">Desertifilum tharense IPPAS B-1220</name>
    <dbReference type="NCBI Taxonomy" id="1781255"/>
    <lineage>
        <taxon>Bacteria</taxon>
        <taxon>Bacillati</taxon>
        <taxon>Cyanobacteriota</taxon>
        <taxon>Cyanophyceae</taxon>
        <taxon>Desertifilales</taxon>
        <taxon>Desertifilaceae</taxon>
        <taxon>Desertifilum</taxon>
    </lineage>
</organism>
<reference evidence="1" key="1">
    <citation type="submission" date="2016-09" db="EMBL/GenBank/DDBJ databases">
        <title>Draft genome of thermotolerant cyanobacterium Desertifilum sp. strain IPPAS B-1220.</title>
        <authorList>
            <person name="Sinetova M.A."/>
            <person name="Bolakhan K."/>
            <person name="Zayadan B.K."/>
            <person name="Mironov K.S."/>
            <person name="Ustinova V."/>
            <person name="Kupriyanova E.V."/>
            <person name="Sidorov R.A."/>
            <person name="Skrypnik A.N."/>
            <person name="Gogoleva N.E."/>
            <person name="Gogolev Y.V."/>
            <person name="Los D.A."/>
        </authorList>
    </citation>
    <scope>NUCLEOTIDE SEQUENCE [LARGE SCALE GENOMIC DNA]</scope>
    <source>
        <strain evidence="1">IPPAS B-1220</strain>
    </source>
</reference>
<dbReference type="EMBL" id="MJGC01000057">
    <property type="protein sequence ID" value="OEJ74975.1"/>
    <property type="molecule type" value="Genomic_DNA"/>
</dbReference>